<dbReference type="PANTHER" id="PTHR20855:SF97">
    <property type="entry name" value="ADIPOR-LIKE RECEPTOR IZH3-RELATED"/>
    <property type="match status" value="1"/>
</dbReference>
<feature type="transmembrane region" description="Helical" evidence="7">
    <location>
        <begin position="417"/>
        <end position="436"/>
    </location>
</feature>
<dbReference type="Proteomes" id="UP000001194">
    <property type="component" value="Unassembled WGS sequence"/>
</dbReference>
<gene>
    <name evidence="8" type="ORF">LACBIDRAFT_313930</name>
</gene>
<dbReference type="STRING" id="486041.B0D163"/>
<feature type="transmembrane region" description="Helical" evidence="7">
    <location>
        <begin position="351"/>
        <end position="369"/>
    </location>
</feature>
<keyword evidence="3 7" id="KW-1133">Transmembrane helix</keyword>
<reference evidence="8 9" key="1">
    <citation type="journal article" date="2008" name="Nature">
        <title>The genome of Laccaria bicolor provides insights into mycorrhizal symbiosis.</title>
        <authorList>
            <person name="Martin F."/>
            <person name="Aerts A."/>
            <person name="Ahren D."/>
            <person name="Brun A."/>
            <person name="Danchin E.G.J."/>
            <person name="Duchaussoy F."/>
            <person name="Gibon J."/>
            <person name="Kohler A."/>
            <person name="Lindquist E."/>
            <person name="Pereda V."/>
            <person name="Salamov A."/>
            <person name="Shapiro H.J."/>
            <person name="Wuyts J."/>
            <person name="Blaudez D."/>
            <person name="Buee M."/>
            <person name="Brokstein P."/>
            <person name="Canbaeck B."/>
            <person name="Cohen D."/>
            <person name="Courty P.E."/>
            <person name="Coutinho P.M."/>
            <person name="Delaruelle C."/>
            <person name="Detter J.C."/>
            <person name="Deveau A."/>
            <person name="DiFazio S."/>
            <person name="Duplessis S."/>
            <person name="Fraissinet-Tachet L."/>
            <person name="Lucic E."/>
            <person name="Frey-Klett P."/>
            <person name="Fourrey C."/>
            <person name="Feussner I."/>
            <person name="Gay G."/>
            <person name="Grimwood J."/>
            <person name="Hoegger P.J."/>
            <person name="Jain P."/>
            <person name="Kilaru S."/>
            <person name="Labbe J."/>
            <person name="Lin Y.C."/>
            <person name="Legue V."/>
            <person name="Le Tacon F."/>
            <person name="Marmeisse R."/>
            <person name="Melayah D."/>
            <person name="Montanini B."/>
            <person name="Muratet M."/>
            <person name="Nehls U."/>
            <person name="Niculita-Hirzel H."/>
            <person name="Oudot-Le Secq M.P."/>
            <person name="Peter M."/>
            <person name="Quesneville H."/>
            <person name="Rajashekar B."/>
            <person name="Reich M."/>
            <person name="Rouhier N."/>
            <person name="Schmutz J."/>
            <person name="Yin T."/>
            <person name="Chalot M."/>
            <person name="Henrissat B."/>
            <person name="Kuees U."/>
            <person name="Lucas S."/>
            <person name="Van de Peer Y."/>
            <person name="Podila G.K."/>
            <person name="Polle A."/>
            <person name="Pukkila P.J."/>
            <person name="Richardson P.M."/>
            <person name="Rouze P."/>
            <person name="Sanders I.R."/>
            <person name="Stajich J.E."/>
            <person name="Tunlid A."/>
            <person name="Tuskan G."/>
            <person name="Grigoriev I.V."/>
        </authorList>
    </citation>
    <scope>NUCLEOTIDE SEQUENCE [LARGE SCALE GENOMIC DNA]</scope>
    <source>
        <strain evidence="9">S238N-H82 / ATCC MYA-4686</strain>
    </source>
</reference>
<keyword evidence="9" id="KW-1185">Reference proteome</keyword>
<feature type="transmembrane region" description="Helical" evidence="7">
    <location>
        <begin position="544"/>
        <end position="561"/>
    </location>
</feature>
<comment type="subcellular location">
    <subcellularLocation>
        <location evidence="1">Membrane</location>
        <topology evidence="1">Multi-pass membrane protein</topology>
    </subcellularLocation>
</comment>
<keyword evidence="2 7" id="KW-0812">Transmembrane</keyword>
<protein>
    <submittedName>
        <fullName evidence="8">Predicted protein</fullName>
    </submittedName>
</protein>
<dbReference type="InterPro" id="IPR004254">
    <property type="entry name" value="AdipoR/HlyIII-related"/>
</dbReference>
<feature type="binding site" evidence="5">
    <location>
        <position position="398"/>
    </location>
    <ligand>
        <name>Zn(2+)</name>
        <dbReference type="ChEBI" id="CHEBI:29105"/>
    </ligand>
</feature>
<dbReference type="EMBL" id="DS547095">
    <property type="protein sequence ID" value="EDR11944.1"/>
    <property type="molecule type" value="Genomic_DNA"/>
</dbReference>
<dbReference type="GeneID" id="6073046"/>
<evidence type="ECO:0000256" key="1">
    <source>
        <dbReference type="ARBA" id="ARBA00004141"/>
    </source>
</evidence>
<feature type="transmembrane region" description="Helical" evidence="7">
    <location>
        <begin position="477"/>
        <end position="497"/>
    </location>
</feature>
<feature type="binding site" evidence="5">
    <location>
        <position position="553"/>
    </location>
    <ligand>
        <name>Zn(2+)</name>
        <dbReference type="ChEBI" id="CHEBI:29105"/>
    </ligand>
</feature>
<feature type="transmembrane region" description="Helical" evidence="7">
    <location>
        <begin position="381"/>
        <end position="397"/>
    </location>
</feature>
<dbReference type="RefSeq" id="XP_001877841.1">
    <property type="nucleotide sequence ID" value="XM_001877806.1"/>
</dbReference>
<feature type="transmembrane region" description="Helical" evidence="7">
    <location>
        <begin position="443"/>
        <end position="465"/>
    </location>
</feature>
<accession>B0D163</accession>
<evidence type="ECO:0000256" key="6">
    <source>
        <dbReference type="SAM" id="MobiDB-lite"/>
    </source>
</evidence>
<dbReference type="KEGG" id="lbc:LACBIDRAFT_313930"/>
<evidence type="ECO:0000256" key="7">
    <source>
        <dbReference type="SAM" id="Phobius"/>
    </source>
</evidence>
<proteinExistence type="predicted"/>
<dbReference type="Pfam" id="PF03006">
    <property type="entry name" value="HlyIII"/>
    <property type="match status" value="1"/>
</dbReference>
<name>B0D163_LACBS</name>
<dbReference type="OrthoDB" id="5585746at2759"/>
<dbReference type="HOGENOM" id="CLU_021163_0_0_1"/>
<feature type="region of interest" description="Disordered" evidence="6">
    <location>
        <begin position="1"/>
        <end position="32"/>
    </location>
</feature>
<evidence type="ECO:0000256" key="3">
    <source>
        <dbReference type="ARBA" id="ARBA00022989"/>
    </source>
</evidence>
<dbReference type="AlphaFoldDB" id="B0D163"/>
<keyword evidence="5" id="KW-0862">Zinc</keyword>
<evidence type="ECO:0000313" key="9">
    <source>
        <dbReference type="Proteomes" id="UP000001194"/>
    </source>
</evidence>
<dbReference type="GO" id="GO:0006882">
    <property type="term" value="P:intracellular zinc ion homeostasis"/>
    <property type="evidence" value="ECO:0007669"/>
    <property type="project" value="TreeGrafter"/>
</dbReference>
<organism evidence="9">
    <name type="scientific">Laccaria bicolor (strain S238N-H82 / ATCC MYA-4686)</name>
    <name type="common">Bicoloured deceiver</name>
    <name type="synonym">Laccaria laccata var. bicolor</name>
    <dbReference type="NCBI Taxonomy" id="486041"/>
    <lineage>
        <taxon>Eukaryota</taxon>
        <taxon>Fungi</taxon>
        <taxon>Dikarya</taxon>
        <taxon>Basidiomycota</taxon>
        <taxon>Agaricomycotina</taxon>
        <taxon>Agaricomycetes</taxon>
        <taxon>Agaricomycetidae</taxon>
        <taxon>Agaricales</taxon>
        <taxon>Agaricineae</taxon>
        <taxon>Hydnangiaceae</taxon>
        <taxon>Laccaria</taxon>
    </lineage>
</organism>
<dbReference type="GO" id="GO:0038023">
    <property type="term" value="F:signaling receptor activity"/>
    <property type="evidence" value="ECO:0007669"/>
    <property type="project" value="TreeGrafter"/>
</dbReference>
<evidence type="ECO:0000256" key="2">
    <source>
        <dbReference type="ARBA" id="ARBA00022692"/>
    </source>
</evidence>
<sequence length="578" mass="65423">MSSSTALPRRTRDLRPRRTARRLSAPTSKRPTSLQLCRALPRSLEALDLSTASPTQTLASLRFLVLTYLADLERRLSQLESPDFGAWKLQGELTIEEAKQWARTALEMLEGIRADVCSHLPEFHLADLSLETFVKSHLPDIPDVPNFTEMRSRLPDMEGVRSHFPDMEDVRFVLPDMADVRSHFPEMPQLPDMDDVLTDMRLKLDDVRTRFQDLHFQQPLRYIPTLSNHLKNLHSHLSSMELPSGGISVGRSAMLSDLLDALLSSEVVADILNSTPEVIHEGEGMLEKAAHEVASAVRRSLDGVRLIKYHDLPHQWKNNPFVTQGYRFIPIERWPLLVMSLFKFHNETLNIHTHLIPFVLWGISLVPLISSATHELDAPEVCFMAFALLCLFFSAIWHTMSGCADSASMEFCARVDYVGIGWLISASIGTVVYYGFQQCYPQVGHAFLCLCFLTGLAGNIFPFMAWFNQHKYRMYRIAFFVSMAFSGIGPMVAFAMLHSRKEMFDFVAPVFPSLLSYVIGLFFYAAHFPERILPDSIRDRLDCIGGGSHAIWHCFIVLAVSQHKFAMQSMKAGVQCPS</sequence>
<feature type="transmembrane region" description="Helical" evidence="7">
    <location>
        <begin position="504"/>
        <end position="524"/>
    </location>
</feature>
<dbReference type="GO" id="GO:0046872">
    <property type="term" value="F:metal ion binding"/>
    <property type="evidence" value="ECO:0007669"/>
    <property type="project" value="UniProtKB-KW"/>
</dbReference>
<dbReference type="InParanoid" id="B0D163"/>
<keyword evidence="4 7" id="KW-0472">Membrane</keyword>
<keyword evidence="5" id="KW-0479">Metal-binding</keyword>
<evidence type="ECO:0000313" key="8">
    <source>
        <dbReference type="EMBL" id="EDR11944.1"/>
    </source>
</evidence>
<feature type="binding site" evidence="5">
    <location>
        <position position="549"/>
    </location>
    <ligand>
        <name>Zn(2+)</name>
        <dbReference type="ChEBI" id="CHEBI:29105"/>
    </ligand>
</feature>
<evidence type="ECO:0000256" key="4">
    <source>
        <dbReference type="ARBA" id="ARBA00023136"/>
    </source>
</evidence>
<evidence type="ECO:0000256" key="5">
    <source>
        <dbReference type="PIRSR" id="PIRSR604254-1"/>
    </source>
</evidence>
<dbReference type="GO" id="GO:0016020">
    <property type="term" value="C:membrane"/>
    <property type="evidence" value="ECO:0007669"/>
    <property type="project" value="UniProtKB-SubCell"/>
</dbReference>
<dbReference type="PANTHER" id="PTHR20855">
    <property type="entry name" value="ADIPOR/PROGESTIN RECEPTOR-RELATED"/>
    <property type="match status" value="1"/>
</dbReference>